<dbReference type="Gene3D" id="3.40.50.450">
    <property type="match status" value="1"/>
</dbReference>
<dbReference type="SUPFAM" id="SSF102405">
    <property type="entry name" value="MCP/YpsA-like"/>
    <property type="match status" value="1"/>
</dbReference>
<gene>
    <name evidence="1" type="ORF">ACFFTR_35395</name>
</gene>
<dbReference type="RefSeq" id="WP_223102947.1">
    <property type="nucleotide sequence ID" value="NZ_CP061913.1"/>
</dbReference>
<dbReference type="EMBL" id="JBHMCA010000057">
    <property type="protein sequence ID" value="MFB9448402.1"/>
    <property type="molecule type" value="Genomic_DNA"/>
</dbReference>
<keyword evidence="2" id="KW-1185">Reference proteome</keyword>
<name>A0ABV5MHQ4_9ACTN</name>
<evidence type="ECO:0000313" key="1">
    <source>
        <dbReference type="EMBL" id="MFB9448402.1"/>
    </source>
</evidence>
<reference evidence="1 2" key="1">
    <citation type="submission" date="2024-09" db="EMBL/GenBank/DDBJ databases">
        <authorList>
            <person name="Sun Q."/>
            <person name="Mori K."/>
        </authorList>
    </citation>
    <scope>NUCLEOTIDE SEQUENCE [LARGE SCALE GENOMIC DNA]</scope>
    <source>
        <strain evidence="1 2">JCM 3307</strain>
    </source>
</reference>
<accession>A0ABV5MHQ4</accession>
<comment type="caution">
    <text evidence="1">The sequence shown here is derived from an EMBL/GenBank/DDBJ whole genome shotgun (WGS) entry which is preliminary data.</text>
</comment>
<evidence type="ECO:0000313" key="2">
    <source>
        <dbReference type="Proteomes" id="UP001589608"/>
    </source>
</evidence>
<dbReference type="Proteomes" id="UP001589608">
    <property type="component" value="Unassembled WGS sequence"/>
</dbReference>
<protein>
    <submittedName>
        <fullName evidence="1">Uncharacterized protein</fullName>
    </submittedName>
</protein>
<organism evidence="1 2">
    <name type="scientific">Dactylosporangium vinaceum</name>
    <dbReference type="NCBI Taxonomy" id="53362"/>
    <lineage>
        <taxon>Bacteria</taxon>
        <taxon>Bacillati</taxon>
        <taxon>Actinomycetota</taxon>
        <taxon>Actinomycetes</taxon>
        <taxon>Micromonosporales</taxon>
        <taxon>Micromonosporaceae</taxon>
        <taxon>Dactylosporangium</taxon>
    </lineage>
</organism>
<sequence length="155" mass="16085">MGITGHQNIPATAIAFVRSRIRAVLEAQEPPPAGVGSLAVGADQLFATIIGELGAPFHAVVPCAGYESTLSPPDALRYHELLAAAASTEQLPFPTPSEEAFMAAGIRVVERCSLLIAVWDGRPAGGLGGTADVVHHAQTLGRPVHVIWPAGVRRG</sequence>
<proteinExistence type="predicted"/>